<proteinExistence type="predicted"/>
<comment type="caution">
    <text evidence="1">The sequence shown here is derived from an EMBL/GenBank/DDBJ whole genome shotgun (WGS) entry which is preliminary data.</text>
</comment>
<dbReference type="EMBL" id="JBBNAF010000001">
    <property type="protein sequence ID" value="KAK9169387.1"/>
    <property type="molecule type" value="Genomic_DNA"/>
</dbReference>
<evidence type="ECO:0000313" key="1">
    <source>
        <dbReference type="EMBL" id="KAK9169387.1"/>
    </source>
</evidence>
<evidence type="ECO:0000313" key="2">
    <source>
        <dbReference type="Proteomes" id="UP001420932"/>
    </source>
</evidence>
<protein>
    <submittedName>
        <fullName evidence="1">Uncharacterized protein</fullName>
    </submittedName>
</protein>
<keyword evidence="2" id="KW-1185">Reference proteome</keyword>
<organism evidence="1 2">
    <name type="scientific">Stephania yunnanensis</name>
    <dbReference type="NCBI Taxonomy" id="152371"/>
    <lineage>
        <taxon>Eukaryota</taxon>
        <taxon>Viridiplantae</taxon>
        <taxon>Streptophyta</taxon>
        <taxon>Embryophyta</taxon>
        <taxon>Tracheophyta</taxon>
        <taxon>Spermatophyta</taxon>
        <taxon>Magnoliopsida</taxon>
        <taxon>Ranunculales</taxon>
        <taxon>Menispermaceae</taxon>
        <taxon>Menispermoideae</taxon>
        <taxon>Cissampelideae</taxon>
        <taxon>Stephania</taxon>
    </lineage>
</organism>
<gene>
    <name evidence="1" type="ORF">Syun_001527</name>
</gene>
<sequence length="89" mass="10309">MAKIKFGKAFTEYLHGDNKKFLGKLSHVEYKKMKRVLNGLRRRRWREESLLRRCRIADPTSVVADEHGGDEVSQDGSNSEYNFILAVPI</sequence>
<name>A0AAP0Q6D1_9MAGN</name>
<dbReference type="AlphaFoldDB" id="A0AAP0Q6D1"/>
<dbReference type="Proteomes" id="UP001420932">
    <property type="component" value="Unassembled WGS sequence"/>
</dbReference>
<reference evidence="1 2" key="1">
    <citation type="submission" date="2024-01" db="EMBL/GenBank/DDBJ databases">
        <title>Genome assemblies of Stephania.</title>
        <authorList>
            <person name="Yang L."/>
        </authorList>
    </citation>
    <scope>NUCLEOTIDE SEQUENCE [LARGE SCALE GENOMIC DNA]</scope>
    <source>
        <strain evidence="1">YNDBR</strain>
        <tissue evidence="1">Leaf</tissue>
    </source>
</reference>
<accession>A0AAP0Q6D1</accession>